<dbReference type="Proteomes" id="UP000799779">
    <property type="component" value="Unassembled WGS sequence"/>
</dbReference>
<dbReference type="AlphaFoldDB" id="A0A6A5WHT7"/>
<keyword evidence="9" id="KW-1185">Reference proteome</keyword>
<dbReference type="Gene3D" id="2.70.50.70">
    <property type="match status" value="1"/>
</dbReference>
<dbReference type="Pfam" id="PF03443">
    <property type="entry name" value="AA9"/>
    <property type="match status" value="1"/>
</dbReference>
<dbReference type="InterPro" id="IPR005103">
    <property type="entry name" value="AA9_LPMO"/>
</dbReference>
<keyword evidence="4 5" id="KW-1015">Disulfide bond</keyword>
<proteinExistence type="predicted"/>
<comment type="function">
    <text evidence="5">Lytic polysaccharide monooxygenase (LMPO) that depolymerizes crystalline and amorphous polysaccharides via the oxidation of scissile alpha- or beta-(1-4)-glycosidic bonds, yielding C1 and/or C4 oxidation products. Catalysis by LPMOs requires the reduction of the active-site copper from Cu(II) to Cu(I) by a reducing agent and H(2)O(2) or O(2) as a cosubstrate.</text>
</comment>
<dbReference type="GO" id="GO:0008810">
    <property type="term" value="F:cellulase activity"/>
    <property type="evidence" value="ECO:0007669"/>
    <property type="project" value="UniProtKB-UniRule"/>
</dbReference>
<dbReference type="EC" id="1.14.99.56" evidence="5"/>
<dbReference type="EMBL" id="ML977589">
    <property type="protein sequence ID" value="KAF2000379.1"/>
    <property type="molecule type" value="Genomic_DNA"/>
</dbReference>
<comment type="cofactor">
    <cofactor evidence="1">
        <name>Cu(2+)</name>
        <dbReference type="ChEBI" id="CHEBI:29036"/>
    </cofactor>
</comment>
<organism evidence="8 9">
    <name type="scientific">Amniculicola lignicola CBS 123094</name>
    <dbReference type="NCBI Taxonomy" id="1392246"/>
    <lineage>
        <taxon>Eukaryota</taxon>
        <taxon>Fungi</taxon>
        <taxon>Dikarya</taxon>
        <taxon>Ascomycota</taxon>
        <taxon>Pezizomycotina</taxon>
        <taxon>Dothideomycetes</taxon>
        <taxon>Pleosporomycetidae</taxon>
        <taxon>Pleosporales</taxon>
        <taxon>Amniculicolaceae</taxon>
        <taxon>Amniculicola</taxon>
    </lineage>
</organism>
<evidence type="ECO:0000259" key="7">
    <source>
        <dbReference type="Pfam" id="PF03443"/>
    </source>
</evidence>
<evidence type="ECO:0000256" key="6">
    <source>
        <dbReference type="SAM" id="SignalP"/>
    </source>
</evidence>
<comment type="catalytic activity">
    <reaction evidence="5">
        <text>[(1-&gt;4)-beta-D-glucosyl]n+m + reduced acceptor + O2 = 4-dehydro-beta-D-glucosyl-[(1-&gt;4)-beta-D-glucosyl]n-1 + [(1-&gt;4)-beta-D-glucosyl]m + acceptor + H2O.</text>
        <dbReference type="EC" id="1.14.99.56"/>
    </reaction>
</comment>
<name>A0A6A5WHT7_9PLEO</name>
<keyword evidence="6" id="KW-0732">Signal</keyword>
<keyword evidence="5" id="KW-0119">Carbohydrate metabolism</keyword>
<dbReference type="CDD" id="cd21175">
    <property type="entry name" value="LPMO_AA9"/>
    <property type="match status" value="1"/>
</dbReference>
<dbReference type="PANTHER" id="PTHR33353">
    <property type="entry name" value="PUTATIVE (AFU_ORTHOLOGUE AFUA_1G12560)-RELATED"/>
    <property type="match status" value="1"/>
</dbReference>
<comment type="domain">
    <text evidence="5">Has a modular structure: an endo-beta-1,4-glucanase catalytic module at the N-terminus, a linker rich in serines and threonines, and a C-terminal carbohydrate-binding module (CBM).</text>
</comment>
<evidence type="ECO:0000256" key="2">
    <source>
        <dbReference type="ARBA" id="ARBA00004613"/>
    </source>
</evidence>
<evidence type="ECO:0000256" key="4">
    <source>
        <dbReference type="ARBA" id="ARBA00023157"/>
    </source>
</evidence>
<accession>A0A6A5WHT7</accession>
<dbReference type="PANTHER" id="PTHR33353:SF19">
    <property type="entry name" value="GLYCOSYLHYDROLASE FAMILY 61-8 PROTEIN"/>
    <property type="match status" value="1"/>
</dbReference>
<dbReference type="InterPro" id="IPR049892">
    <property type="entry name" value="AA9"/>
</dbReference>
<dbReference type="GO" id="GO:0005576">
    <property type="term" value="C:extracellular region"/>
    <property type="evidence" value="ECO:0007669"/>
    <property type="project" value="UniProtKB-SubCell"/>
</dbReference>
<evidence type="ECO:0000313" key="9">
    <source>
        <dbReference type="Proteomes" id="UP000799779"/>
    </source>
</evidence>
<evidence type="ECO:0000256" key="3">
    <source>
        <dbReference type="ARBA" id="ARBA00022525"/>
    </source>
</evidence>
<keyword evidence="8" id="KW-0503">Monooxygenase</keyword>
<keyword evidence="5" id="KW-0624">Polysaccharide degradation</keyword>
<feature type="domain" description="Auxiliary Activity family 9 catalytic" evidence="7">
    <location>
        <begin position="20"/>
        <end position="230"/>
    </location>
</feature>
<reference evidence="8" key="1">
    <citation type="journal article" date="2020" name="Stud. Mycol.">
        <title>101 Dothideomycetes genomes: a test case for predicting lifestyles and emergence of pathogens.</title>
        <authorList>
            <person name="Haridas S."/>
            <person name="Albert R."/>
            <person name="Binder M."/>
            <person name="Bloem J."/>
            <person name="Labutti K."/>
            <person name="Salamov A."/>
            <person name="Andreopoulos B."/>
            <person name="Baker S."/>
            <person name="Barry K."/>
            <person name="Bills G."/>
            <person name="Bluhm B."/>
            <person name="Cannon C."/>
            <person name="Castanera R."/>
            <person name="Culley D."/>
            <person name="Daum C."/>
            <person name="Ezra D."/>
            <person name="Gonzalez J."/>
            <person name="Henrissat B."/>
            <person name="Kuo A."/>
            <person name="Liang C."/>
            <person name="Lipzen A."/>
            <person name="Lutzoni F."/>
            <person name="Magnuson J."/>
            <person name="Mondo S."/>
            <person name="Nolan M."/>
            <person name="Ohm R."/>
            <person name="Pangilinan J."/>
            <person name="Park H.-J."/>
            <person name="Ramirez L."/>
            <person name="Alfaro M."/>
            <person name="Sun H."/>
            <person name="Tritt A."/>
            <person name="Yoshinaga Y."/>
            <person name="Zwiers L.-H."/>
            <person name="Turgeon B."/>
            <person name="Goodwin S."/>
            <person name="Spatafora J."/>
            <person name="Crous P."/>
            <person name="Grigoriev I."/>
        </authorList>
    </citation>
    <scope>NUCLEOTIDE SEQUENCE</scope>
    <source>
        <strain evidence="8">CBS 123094</strain>
    </source>
</reference>
<gene>
    <name evidence="8" type="ORF">P154DRAFT_201219</name>
</gene>
<evidence type="ECO:0000256" key="1">
    <source>
        <dbReference type="ARBA" id="ARBA00001973"/>
    </source>
</evidence>
<evidence type="ECO:0000313" key="8">
    <source>
        <dbReference type="EMBL" id="KAF2000379.1"/>
    </source>
</evidence>
<evidence type="ECO:0000256" key="5">
    <source>
        <dbReference type="RuleBase" id="RU368122"/>
    </source>
</evidence>
<dbReference type="GO" id="GO:0004497">
    <property type="term" value="F:monooxygenase activity"/>
    <property type="evidence" value="ECO:0007669"/>
    <property type="project" value="UniProtKB-KW"/>
</dbReference>
<sequence>MRANLLAILVSALSLRVRAHGGIWNYSIAGTWQPGYFPYYPAEGQSSIQRHWADFRPIYDVSSPYLVCNNPGSNAEKYADIPAGGEIKAYYPGWPHDIGAIIVWMAYCGVQPDACFSFDGIGKHWFKIRQVGLEDGTIRNGQWALKELLTSNYTWTTTIPTSLHEGAYLIRHEIIALHVPYTPEFYPECAHLYVSGSGQEKPSEQYLVDITGVWKANDPSLNLTIYEEPTASKTQWVIPGPPVWRGSVA</sequence>
<keyword evidence="8" id="KW-0560">Oxidoreductase</keyword>
<feature type="signal peptide" evidence="6">
    <location>
        <begin position="1"/>
        <end position="19"/>
    </location>
</feature>
<dbReference type="OrthoDB" id="4849160at2759"/>
<keyword evidence="5" id="KW-0136">Cellulose degradation</keyword>
<protein>
    <recommendedName>
        <fullName evidence="5">AA9 family lytic polysaccharide monooxygenase</fullName>
        <ecNumber evidence="5">1.14.99.56</ecNumber>
    </recommendedName>
    <alternativeName>
        <fullName evidence="5">Endo-beta-1,4-glucanase</fullName>
    </alternativeName>
    <alternativeName>
        <fullName evidence="5">Glycosyl hydrolase 61 family protein</fullName>
    </alternativeName>
</protein>
<dbReference type="GO" id="GO:0030248">
    <property type="term" value="F:cellulose binding"/>
    <property type="evidence" value="ECO:0007669"/>
    <property type="project" value="UniProtKB-UniRule"/>
</dbReference>
<feature type="chain" id="PRO_5025476594" description="AA9 family lytic polysaccharide monooxygenase" evidence="6">
    <location>
        <begin position="20"/>
        <end position="249"/>
    </location>
</feature>
<dbReference type="GO" id="GO:0030245">
    <property type="term" value="P:cellulose catabolic process"/>
    <property type="evidence" value="ECO:0007669"/>
    <property type="project" value="UniProtKB-UniRule"/>
</dbReference>
<comment type="subcellular location">
    <subcellularLocation>
        <location evidence="2 5">Secreted</location>
    </subcellularLocation>
</comment>
<keyword evidence="3 5" id="KW-0964">Secreted</keyword>